<dbReference type="AlphaFoldDB" id="A0A0C7NLC5"/>
<gene>
    <name evidence="1" type="primary">dnaX1</name>
    <name evidence="1" type="ORF">DTL3_1402</name>
</gene>
<dbReference type="Gene3D" id="3.40.50.300">
    <property type="entry name" value="P-loop containing nucleotide triphosphate hydrolases"/>
    <property type="match status" value="1"/>
</dbReference>
<dbReference type="GO" id="GO:0003887">
    <property type="term" value="F:DNA-directed DNA polymerase activity"/>
    <property type="evidence" value="ECO:0007669"/>
    <property type="project" value="UniProtKB-EC"/>
</dbReference>
<keyword evidence="1" id="KW-0548">Nucleotidyltransferase</keyword>
<reference evidence="2" key="1">
    <citation type="submission" date="2014-11" db="EMBL/GenBank/DDBJ databases">
        <authorList>
            <person name="Wibberg D."/>
        </authorList>
    </citation>
    <scope>NUCLEOTIDE SEQUENCE [LARGE SCALE GENOMIC DNA]</scope>
    <source>
        <strain evidence="2">L3</strain>
    </source>
</reference>
<dbReference type="EMBL" id="LN824141">
    <property type="protein sequence ID" value="CEP78696.1"/>
    <property type="molecule type" value="Genomic_DNA"/>
</dbReference>
<proteinExistence type="predicted"/>
<dbReference type="Pfam" id="PF13177">
    <property type="entry name" value="DNA_pol3_delta2"/>
    <property type="match status" value="1"/>
</dbReference>
<evidence type="ECO:0000313" key="1">
    <source>
        <dbReference type="EMBL" id="CEP78696.1"/>
    </source>
</evidence>
<dbReference type="SUPFAM" id="SSF52540">
    <property type="entry name" value="P-loop containing nucleoside triphosphate hydrolases"/>
    <property type="match status" value="1"/>
</dbReference>
<organism evidence="1 2">
    <name type="scientific">Defluviitoga tunisiensis</name>
    <dbReference type="NCBI Taxonomy" id="1006576"/>
    <lineage>
        <taxon>Bacteria</taxon>
        <taxon>Thermotogati</taxon>
        <taxon>Thermotogota</taxon>
        <taxon>Thermotogae</taxon>
        <taxon>Petrotogales</taxon>
        <taxon>Petrotogaceae</taxon>
        <taxon>Defluviitoga</taxon>
    </lineage>
</organism>
<name>A0A0C7NLC5_DEFTU</name>
<accession>A0A0C7NLC5</accession>
<keyword evidence="2" id="KW-1185">Reference proteome</keyword>
<keyword evidence="1" id="KW-0808">Transferase</keyword>
<dbReference type="OrthoDB" id="9810148at2"/>
<dbReference type="HOGENOM" id="CLU_808266_0_0_0"/>
<evidence type="ECO:0000313" key="2">
    <source>
        <dbReference type="Proteomes" id="UP000032809"/>
    </source>
</evidence>
<dbReference type="STRING" id="1006576.DTL3_1402"/>
<dbReference type="EC" id="2.7.7.7" evidence="1"/>
<sequence length="343" mass="40767">MSDIYYNKSLEIILRAKDKLKGSSICFVSENIFVSQIFLKELLKSIPHLNKLDILYIKPESGNIKIDKIREIEDFILYKPNYSEERIIVIEEIDKLTQEAANAALKIFEEPPYYSIIFTTTTKWNYLLPTIKSRLIRFDIPFISSVVDEVNKKFEDLFFILDFFKYKDMDVFFYLNSEQNNADEINKEISKISNFDENNLGDIINIMKIPISYPENKIKVSFTYFKMWDIIIKISEKDFFVFLKKIATIKSDIETYPFLKYISYLGTVLIRDLLVSQLSSKWKFFWNKPLVYLFGFNNIEANYEESVLTLDYLNNIMSSKVSNFNFEMEIINHFLRIKRCFII</sequence>
<dbReference type="RefSeq" id="WP_052670425.1">
    <property type="nucleotide sequence ID" value="NZ_LN824141.1"/>
</dbReference>
<dbReference type="InterPro" id="IPR027417">
    <property type="entry name" value="P-loop_NTPase"/>
</dbReference>
<protein>
    <submittedName>
        <fullName evidence="1">DNA polymerase III gamma/tau subunits-like protein</fullName>
        <ecNumber evidence="1">2.7.7.7</ecNumber>
    </submittedName>
</protein>
<dbReference type="Proteomes" id="UP000032809">
    <property type="component" value="Chromosome I"/>
</dbReference>
<dbReference type="KEGG" id="dtn:DTL3_1402"/>